<comment type="similarity">
    <text evidence="3 7">Belongs to the cyclophilin-type PPIase family.</text>
</comment>
<accession>A0A932A7K6</accession>
<dbReference type="InterPro" id="IPR020892">
    <property type="entry name" value="Cyclophilin-type_PPIase_CS"/>
</dbReference>
<evidence type="ECO:0000256" key="7">
    <source>
        <dbReference type="RuleBase" id="RU363019"/>
    </source>
</evidence>
<proteinExistence type="inferred from homology"/>
<evidence type="ECO:0000256" key="1">
    <source>
        <dbReference type="ARBA" id="ARBA00002388"/>
    </source>
</evidence>
<keyword evidence="4" id="KW-0963">Cytoplasm</keyword>
<protein>
    <recommendedName>
        <fullName evidence="7">Peptidyl-prolyl cis-trans isomerase</fullName>
        <shortName evidence="7">PPIase</shortName>
        <ecNumber evidence="7">5.2.1.8</ecNumber>
    </recommendedName>
</protein>
<organism evidence="9 10">
    <name type="scientific">Candidatus Korobacter versatilis</name>
    <dbReference type="NCBI Taxonomy" id="658062"/>
    <lineage>
        <taxon>Bacteria</taxon>
        <taxon>Pseudomonadati</taxon>
        <taxon>Acidobacteriota</taxon>
        <taxon>Terriglobia</taxon>
        <taxon>Terriglobales</taxon>
        <taxon>Candidatus Korobacteraceae</taxon>
        <taxon>Candidatus Korobacter</taxon>
    </lineage>
</organism>
<dbReference type="InterPro" id="IPR002130">
    <property type="entry name" value="Cyclophilin-type_PPIase_dom"/>
</dbReference>
<comment type="caution">
    <text evidence="9">The sequence shown here is derived from an EMBL/GenBank/DDBJ whole genome shotgun (WGS) entry which is preliminary data.</text>
</comment>
<evidence type="ECO:0000313" key="9">
    <source>
        <dbReference type="EMBL" id="MBI2677628.1"/>
    </source>
</evidence>
<comment type="subcellular location">
    <subcellularLocation>
        <location evidence="2">Cytoplasm</location>
    </subcellularLocation>
</comment>
<comment type="function">
    <text evidence="1 7">PPIases accelerate the folding of proteins. It catalyzes the cis-trans isomerization of proline imidic peptide bonds in oligopeptides.</text>
</comment>
<dbReference type="SUPFAM" id="SSF50891">
    <property type="entry name" value="Cyclophilin-like"/>
    <property type="match status" value="1"/>
</dbReference>
<feature type="chain" id="PRO_5038166562" description="Peptidyl-prolyl cis-trans isomerase" evidence="7">
    <location>
        <begin position="20"/>
        <end position="229"/>
    </location>
</feature>
<dbReference type="Gene3D" id="2.40.100.10">
    <property type="entry name" value="Cyclophilin-like"/>
    <property type="match status" value="1"/>
</dbReference>
<evidence type="ECO:0000256" key="3">
    <source>
        <dbReference type="ARBA" id="ARBA00007365"/>
    </source>
</evidence>
<dbReference type="EMBL" id="JACPNR010000004">
    <property type="protein sequence ID" value="MBI2677628.1"/>
    <property type="molecule type" value="Genomic_DNA"/>
</dbReference>
<feature type="domain" description="PPIase cyclophilin-type" evidence="8">
    <location>
        <begin position="43"/>
        <end position="208"/>
    </location>
</feature>
<feature type="signal peptide" evidence="7">
    <location>
        <begin position="1"/>
        <end position="19"/>
    </location>
</feature>
<evidence type="ECO:0000256" key="5">
    <source>
        <dbReference type="ARBA" id="ARBA00023110"/>
    </source>
</evidence>
<dbReference type="InterPro" id="IPR044666">
    <property type="entry name" value="Cyclophilin_A-like"/>
</dbReference>
<dbReference type="PROSITE" id="PS50072">
    <property type="entry name" value="CSA_PPIASE_2"/>
    <property type="match status" value="1"/>
</dbReference>
<gene>
    <name evidence="9" type="ORF">HYX28_02485</name>
</gene>
<dbReference type="PROSITE" id="PS00170">
    <property type="entry name" value="CSA_PPIASE_1"/>
    <property type="match status" value="1"/>
</dbReference>
<keyword evidence="6 7" id="KW-0413">Isomerase</keyword>
<dbReference type="AlphaFoldDB" id="A0A932A7K6"/>
<dbReference type="GO" id="GO:0003755">
    <property type="term" value="F:peptidyl-prolyl cis-trans isomerase activity"/>
    <property type="evidence" value="ECO:0007669"/>
    <property type="project" value="UniProtKB-UniRule"/>
</dbReference>
<dbReference type="InterPro" id="IPR029000">
    <property type="entry name" value="Cyclophilin-like_dom_sf"/>
</dbReference>
<name>A0A932A7K6_9BACT</name>
<evidence type="ECO:0000259" key="8">
    <source>
        <dbReference type="PROSITE" id="PS50072"/>
    </source>
</evidence>
<dbReference type="Proteomes" id="UP000779809">
    <property type="component" value="Unassembled WGS sequence"/>
</dbReference>
<evidence type="ECO:0000313" key="10">
    <source>
        <dbReference type="Proteomes" id="UP000779809"/>
    </source>
</evidence>
<dbReference type="EC" id="5.2.1.8" evidence="7"/>
<dbReference type="GO" id="GO:0005737">
    <property type="term" value="C:cytoplasm"/>
    <property type="evidence" value="ECO:0007669"/>
    <property type="project" value="UniProtKB-SubCell"/>
</dbReference>
<reference evidence="9" key="1">
    <citation type="submission" date="2020-07" db="EMBL/GenBank/DDBJ databases">
        <title>Huge and variable diversity of episymbiotic CPR bacteria and DPANN archaea in groundwater ecosystems.</title>
        <authorList>
            <person name="He C.Y."/>
            <person name="Keren R."/>
            <person name="Whittaker M."/>
            <person name="Farag I.F."/>
            <person name="Doudna J."/>
            <person name="Cate J.H.D."/>
            <person name="Banfield J.F."/>
        </authorList>
    </citation>
    <scope>NUCLEOTIDE SEQUENCE</scope>
    <source>
        <strain evidence="9">NC_groundwater_580_Pr5_B-0.1um_64_19</strain>
    </source>
</reference>
<dbReference type="GO" id="GO:0006457">
    <property type="term" value="P:protein folding"/>
    <property type="evidence" value="ECO:0007669"/>
    <property type="project" value="InterPro"/>
</dbReference>
<dbReference type="PANTHER" id="PTHR45625">
    <property type="entry name" value="PEPTIDYL-PROLYL CIS-TRANS ISOMERASE-RELATED"/>
    <property type="match status" value="1"/>
</dbReference>
<dbReference type="CDD" id="cd00317">
    <property type="entry name" value="cyclophilin"/>
    <property type="match status" value="1"/>
</dbReference>
<dbReference type="PANTHER" id="PTHR45625:SF4">
    <property type="entry name" value="PEPTIDYLPROLYL ISOMERASE DOMAIN AND WD REPEAT-CONTAINING PROTEIN 1"/>
    <property type="match status" value="1"/>
</dbReference>
<evidence type="ECO:0000256" key="6">
    <source>
        <dbReference type="ARBA" id="ARBA00023235"/>
    </source>
</evidence>
<evidence type="ECO:0000256" key="4">
    <source>
        <dbReference type="ARBA" id="ARBA00022490"/>
    </source>
</evidence>
<keyword evidence="5 7" id="KW-0697">Rotamase</keyword>
<evidence type="ECO:0000256" key="2">
    <source>
        <dbReference type="ARBA" id="ARBA00004496"/>
    </source>
</evidence>
<keyword evidence="7" id="KW-0732">Signal</keyword>
<dbReference type="Pfam" id="PF00160">
    <property type="entry name" value="Pro_isomerase"/>
    <property type="match status" value="1"/>
</dbReference>
<sequence>MRNAIVIVLLGTALSFGQAASKPAASKPTPHAAAAKPAGRPTAVFNTTAGKLTCELFPDKAPKAVANFVGLAQGTKDWKNPKSGMYRRNLPLYNGTIFHRVIPNFMIQGGDPLGNGTGSPGYTFEDEFDPSLRFDRPGRLAMANSGPNTNGSQFFITEVPTPHLNNLHTIFGQCDAASVALVKQIARKPADARDNRPFDPVKINTITIIGMGGATAKPATTKKPAPKKP</sequence>
<comment type="catalytic activity">
    <reaction evidence="7">
        <text>[protein]-peptidylproline (omega=180) = [protein]-peptidylproline (omega=0)</text>
        <dbReference type="Rhea" id="RHEA:16237"/>
        <dbReference type="Rhea" id="RHEA-COMP:10747"/>
        <dbReference type="Rhea" id="RHEA-COMP:10748"/>
        <dbReference type="ChEBI" id="CHEBI:83833"/>
        <dbReference type="ChEBI" id="CHEBI:83834"/>
        <dbReference type="EC" id="5.2.1.8"/>
    </reaction>
</comment>
<dbReference type="FunFam" id="2.40.100.10:FF:000028">
    <property type="entry name" value="Peptidyl-prolyl cis-trans isomerase"/>
    <property type="match status" value="1"/>
</dbReference>
<dbReference type="PRINTS" id="PR00153">
    <property type="entry name" value="CSAPPISMRASE"/>
</dbReference>